<dbReference type="PRINTS" id="PR00455">
    <property type="entry name" value="HTHTETR"/>
</dbReference>
<accession>A0A399D0S7</accession>
<dbReference type="PANTHER" id="PTHR43479">
    <property type="entry name" value="ACREF/ENVCD OPERON REPRESSOR-RELATED"/>
    <property type="match status" value="1"/>
</dbReference>
<dbReference type="Pfam" id="PF00440">
    <property type="entry name" value="TetR_N"/>
    <property type="match status" value="1"/>
</dbReference>
<dbReference type="InterPro" id="IPR050624">
    <property type="entry name" value="HTH-type_Tx_Regulator"/>
</dbReference>
<dbReference type="RefSeq" id="WP_119349446.1">
    <property type="nucleotide sequence ID" value="NZ_QWET01000005.1"/>
</dbReference>
<evidence type="ECO:0000313" key="5">
    <source>
        <dbReference type="Proteomes" id="UP000266441"/>
    </source>
</evidence>
<dbReference type="InterPro" id="IPR009057">
    <property type="entry name" value="Homeodomain-like_sf"/>
</dbReference>
<feature type="DNA-binding region" description="H-T-H motif" evidence="2">
    <location>
        <begin position="30"/>
        <end position="49"/>
    </location>
</feature>
<evidence type="ECO:0000256" key="2">
    <source>
        <dbReference type="PROSITE-ProRule" id="PRU00335"/>
    </source>
</evidence>
<gene>
    <name evidence="4" type="ORF">D1164_08015</name>
</gene>
<proteinExistence type="predicted"/>
<dbReference type="SUPFAM" id="SSF46689">
    <property type="entry name" value="Homeodomain-like"/>
    <property type="match status" value="1"/>
</dbReference>
<dbReference type="Gene3D" id="1.10.357.10">
    <property type="entry name" value="Tetracycline Repressor, domain 2"/>
    <property type="match status" value="1"/>
</dbReference>
<dbReference type="OrthoDB" id="494991at2"/>
<dbReference type="EMBL" id="QWET01000005">
    <property type="protein sequence ID" value="RIH65605.1"/>
    <property type="molecule type" value="Genomic_DNA"/>
</dbReference>
<feature type="domain" description="HTH tetR-type" evidence="3">
    <location>
        <begin position="7"/>
        <end position="67"/>
    </location>
</feature>
<protein>
    <submittedName>
        <fullName evidence="4">TetR/AcrR family transcriptional regulator</fullName>
    </submittedName>
</protein>
<evidence type="ECO:0000256" key="1">
    <source>
        <dbReference type="ARBA" id="ARBA00023125"/>
    </source>
</evidence>
<dbReference type="PROSITE" id="PS50977">
    <property type="entry name" value="HTH_TETR_2"/>
    <property type="match status" value="1"/>
</dbReference>
<dbReference type="InterPro" id="IPR001647">
    <property type="entry name" value="HTH_TetR"/>
</dbReference>
<evidence type="ECO:0000259" key="3">
    <source>
        <dbReference type="PROSITE" id="PS50977"/>
    </source>
</evidence>
<keyword evidence="1 2" id="KW-0238">DNA-binding</keyword>
<dbReference type="Proteomes" id="UP000266441">
    <property type="component" value="Unassembled WGS sequence"/>
</dbReference>
<evidence type="ECO:0000313" key="4">
    <source>
        <dbReference type="EMBL" id="RIH65605.1"/>
    </source>
</evidence>
<reference evidence="4 5" key="1">
    <citation type="journal article" date="2015" name="Int. J. Syst. Evol. Microbiol.">
        <title>Mariniphaga sediminis sp. nov., isolated from coastal sediment.</title>
        <authorList>
            <person name="Wang F.Q."/>
            <person name="Shen Q.Y."/>
            <person name="Chen G.J."/>
            <person name="Du Z.J."/>
        </authorList>
    </citation>
    <scope>NUCLEOTIDE SEQUENCE [LARGE SCALE GENOMIC DNA]</scope>
    <source>
        <strain evidence="4 5">SY21</strain>
    </source>
</reference>
<dbReference type="GO" id="GO:0003677">
    <property type="term" value="F:DNA binding"/>
    <property type="evidence" value="ECO:0007669"/>
    <property type="project" value="UniProtKB-UniRule"/>
</dbReference>
<organism evidence="4 5">
    <name type="scientific">Mariniphaga sediminis</name>
    <dbReference type="NCBI Taxonomy" id="1628158"/>
    <lineage>
        <taxon>Bacteria</taxon>
        <taxon>Pseudomonadati</taxon>
        <taxon>Bacteroidota</taxon>
        <taxon>Bacteroidia</taxon>
        <taxon>Marinilabiliales</taxon>
        <taxon>Prolixibacteraceae</taxon>
        <taxon>Mariniphaga</taxon>
    </lineage>
</organism>
<keyword evidence="5" id="KW-1185">Reference proteome</keyword>
<dbReference type="PANTHER" id="PTHR43479:SF11">
    <property type="entry name" value="ACREF_ENVCD OPERON REPRESSOR-RELATED"/>
    <property type="match status" value="1"/>
</dbReference>
<comment type="caution">
    <text evidence="4">The sequence shown here is derived from an EMBL/GenBank/DDBJ whole genome shotgun (WGS) entry which is preliminary data.</text>
</comment>
<dbReference type="AlphaFoldDB" id="A0A399D0S7"/>
<sequence length="196" mass="23494">MKENKKSKKYLEIMKTARELFWKHGFRRVTIQEICEKAGVSKMTFYKHFPNKIDLAKTVFTNEVTQGMEKFNRLMDEDIPTQEKIKKIILLKTEGTDNISREFMEDFYIDTESGLKDFVEEKTREAWNRLLKDYKRAQEKGIFRDDFKPEFLLHISFKMIEILKDEKLLGLYNTPQELILEFTKFVTYGISPYDTK</sequence>
<name>A0A399D0S7_9BACT</name>